<dbReference type="PANTHER" id="PTHR30136:SF24">
    <property type="entry name" value="HTH-TYPE TRANSCRIPTIONAL REPRESSOR ALLR"/>
    <property type="match status" value="1"/>
</dbReference>
<protein>
    <recommendedName>
        <fullName evidence="6">Glycerol operon regulatory protein</fullName>
    </recommendedName>
</protein>
<dbReference type="SMART" id="SM00346">
    <property type="entry name" value="HTH_ICLR"/>
    <property type="match status" value="1"/>
</dbReference>
<dbReference type="PROSITE" id="PS51077">
    <property type="entry name" value="HTH_ICLR"/>
    <property type="match status" value="1"/>
</dbReference>
<evidence type="ECO:0000256" key="4">
    <source>
        <dbReference type="ARBA" id="ARBA00023163"/>
    </source>
</evidence>
<dbReference type="InterPro" id="IPR050707">
    <property type="entry name" value="HTH_MetabolicPath_Reg"/>
</dbReference>
<keyword evidence="3" id="KW-0238">DNA-binding</keyword>
<dbReference type="GO" id="GO:0006071">
    <property type="term" value="P:glycerol metabolic process"/>
    <property type="evidence" value="ECO:0007669"/>
    <property type="project" value="UniProtKB-KW"/>
</dbReference>
<evidence type="ECO:0000313" key="10">
    <source>
        <dbReference type="Proteomes" id="UP000239352"/>
    </source>
</evidence>
<proteinExistence type="predicted"/>
<comment type="caution">
    <text evidence="9">The sequence shown here is derived from an EMBL/GenBank/DDBJ whole genome shotgun (WGS) entry which is preliminary data.</text>
</comment>
<dbReference type="PROSITE" id="PS51078">
    <property type="entry name" value="ICLR_ED"/>
    <property type="match status" value="1"/>
</dbReference>
<dbReference type="Proteomes" id="UP000239352">
    <property type="component" value="Unassembled WGS sequence"/>
</dbReference>
<keyword evidence="4" id="KW-0804">Transcription</keyword>
<dbReference type="FunFam" id="1.10.10.10:FF:000056">
    <property type="entry name" value="IclR family transcriptional regulator"/>
    <property type="match status" value="1"/>
</dbReference>
<dbReference type="InterPro" id="IPR036388">
    <property type="entry name" value="WH-like_DNA-bd_sf"/>
</dbReference>
<dbReference type="Gene3D" id="3.30.450.40">
    <property type="match status" value="1"/>
</dbReference>
<dbReference type="GO" id="GO:0003700">
    <property type="term" value="F:DNA-binding transcription factor activity"/>
    <property type="evidence" value="ECO:0007669"/>
    <property type="project" value="TreeGrafter"/>
</dbReference>
<reference evidence="9 10" key="1">
    <citation type="submission" date="2018-03" db="EMBL/GenBank/DDBJ databases">
        <title>Actinopolyspora mortivallis from Sahara, screening for active biomolecules.</title>
        <authorList>
            <person name="Selama O."/>
            <person name="Wellington E.M.H."/>
            <person name="Hacene H."/>
        </authorList>
    </citation>
    <scope>NUCLEOTIDE SEQUENCE [LARGE SCALE GENOMIC DNA]</scope>
    <source>
        <strain evidence="9 10">M5A</strain>
    </source>
</reference>
<feature type="domain" description="IclR-ED" evidence="8">
    <location>
        <begin position="62"/>
        <end position="245"/>
    </location>
</feature>
<dbReference type="InterPro" id="IPR029016">
    <property type="entry name" value="GAF-like_dom_sf"/>
</dbReference>
<evidence type="ECO:0000259" key="7">
    <source>
        <dbReference type="PROSITE" id="PS51077"/>
    </source>
</evidence>
<dbReference type="STRING" id="1050202.GCA_000384035_01607"/>
<evidence type="ECO:0000256" key="5">
    <source>
        <dbReference type="ARBA" id="ARBA00058938"/>
    </source>
</evidence>
<dbReference type="Pfam" id="PF09339">
    <property type="entry name" value="HTH_IclR"/>
    <property type="match status" value="1"/>
</dbReference>
<dbReference type="InterPro" id="IPR036390">
    <property type="entry name" value="WH_DNA-bd_sf"/>
</dbReference>
<organism evidence="9 10">
    <name type="scientific">Actinopolyspora mortivallis</name>
    <dbReference type="NCBI Taxonomy" id="33906"/>
    <lineage>
        <taxon>Bacteria</taxon>
        <taxon>Bacillati</taxon>
        <taxon>Actinomycetota</taxon>
        <taxon>Actinomycetes</taxon>
        <taxon>Actinopolysporales</taxon>
        <taxon>Actinopolysporaceae</taxon>
        <taxon>Actinopolyspora</taxon>
    </lineage>
</organism>
<sequence>MSQSLQRGLALLNALADGARTLDQLAETVGVHKSTAMRLLRSLEGEGFVHRPDSHRYKLGSALFDLANRALDDVEVREVAREHLRELGNRTGHTVHLAVRERDQVVYVDKVDSTRPVRMYSRIGARAPLHCTAVGKILMAGVPEESRREFVAALDRPALTTHTLTDERTLLEEVRRAADENCALDRGEHEEFVHCLASGVRDTRGTIVAAVSLSAPKVLLDFDDLLGWRDEVIATCERISAELGWRSE</sequence>
<keyword evidence="1" id="KW-0319">Glycerol metabolism</keyword>
<dbReference type="Gene3D" id="1.10.10.10">
    <property type="entry name" value="Winged helix-like DNA-binding domain superfamily/Winged helix DNA-binding domain"/>
    <property type="match status" value="1"/>
</dbReference>
<dbReference type="InterPro" id="IPR014757">
    <property type="entry name" value="Tscrpt_reg_IclR_C"/>
</dbReference>
<feature type="domain" description="HTH iclR-type" evidence="7">
    <location>
        <begin position="2"/>
        <end position="61"/>
    </location>
</feature>
<dbReference type="InterPro" id="IPR005471">
    <property type="entry name" value="Tscrpt_reg_IclR_N"/>
</dbReference>
<name>A0A2T0GXY2_ACTMO</name>
<dbReference type="Pfam" id="PF01614">
    <property type="entry name" value="IclR_C"/>
    <property type="match status" value="1"/>
</dbReference>
<evidence type="ECO:0000259" key="8">
    <source>
        <dbReference type="PROSITE" id="PS51078"/>
    </source>
</evidence>
<keyword evidence="10" id="KW-1185">Reference proteome</keyword>
<accession>A0A2T0GXY2</accession>
<keyword evidence="2" id="KW-0805">Transcription regulation</keyword>
<dbReference type="GO" id="GO:0045892">
    <property type="term" value="P:negative regulation of DNA-templated transcription"/>
    <property type="evidence" value="ECO:0007669"/>
    <property type="project" value="TreeGrafter"/>
</dbReference>
<dbReference type="FunCoup" id="A0A2T0GXY2">
    <property type="interactions" value="1"/>
</dbReference>
<dbReference type="EMBL" id="PVSR01000007">
    <property type="protein sequence ID" value="PRW63972.1"/>
    <property type="molecule type" value="Genomic_DNA"/>
</dbReference>
<dbReference type="PANTHER" id="PTHR30136">
    <property type="entry name" value="HELIX-TURN-HELIX TRANSCRIPTIONAL REGULATOR, ICLR FAMILY"/>
    <property type="match status" value="1"/>
</dbReference>
<gene>
    <name evidence="9" type="ORF">CEP50_07205</name>
</gene>
<dbReference type="SUPFAM" id="SSF55781">
    <property type="entry name" value="GAF domain-like"/>
    <property type="match status" value="1"/>
</dbReference>
<evidence type="ECO:0000256" key="3">
    <source>
        <dbReference type="ARBA" id="ARBA00023125"/>
    </source>
</evidence>
<evidence type="ECO:0000256" key="6">
    <source>
        <dbReference type="ARBA" id="ARBA00070406"/>
    </source>
</evidence>
<evidence type="ECO:0000256" key="2">
    <source>
        <dbReference type="ARBA" id="ARBA00023015"/>
    </source>
</evidence>
<dbReference type="RefSeq" id="WP_106113157.1">
    <property type="nucleotide sequence ID" value="NZ_PVSR01000007.1"/>
</dbReference>
<dbReference type="InParanoid" id="A0A2T0GXY2"/>
<comment type="function">
    <text evidence="5">May be an activator protein for the gylABX operon.</text>
</comment>
<dbReference type="AlphaFoldDB" id="A0A2T0GXY2"/>
<dbReference type="SUPFAM" id="SSF46785">
    <property type="entry name" value="Winged helix' DNA-binding domain"/>
    <property type="match status" value="1"/>
</dbReference>
<evidence type="ECO:0000256" key="1">
    <source>
        <dbReference type="ARBA" id="ARBA00022798"/>
    </source>
</evidence>
<dbReference type="GO" id="GO:0003677">
    <property type="term" value="F:DNA binding"/>
    <property type="evidence" value="ECO:0007669"/>
    <property type="project" value="UniProtKB-KW"/>
</dbReference>
<evidence type="ECO:0000313" key="9">
    <source>
        <dbReference type="EMBL" id="PRW63972.1"/>
    </source>
</evidence>